<evidence type="ECO:0000313" key="1">
    <source>
        <dbReference type="EMBL" id="KAF5379608.1"/>
    </source>
</evidence>
<dbReference type="EMBL" id="JAACJN010000068">
    <property type="protein sequence ID" value="KAF5379608.1"/>
    <property type="molecule type" value="Genomic_DNA"/>
</dbReference>
<reference evidence="1 2" key="1">
    <citation type="journal article" date="2020" name="ISME J.">
        <title>Uncovering the hidden diversity of litter-decomposition mechanisms in mushroom-forming fungi.</title>
        <authorList>
            <person name="Floudas D."/>
            <person name="Bentzer J."/>
            <person name="Ahren D."/>
            <person name="Johansson T."/>
            <person name="Persson P."/>
            <person name="Tunlid A."/>
        </authorList>
    </citation>
    <scope>NUCLEOTIDE SEQUENCE [LARGE SCALE GENOMIC DNA]</scope>
    <source>
        <strain evidence="1 2">CBS 406.79</strain>
    </source>
</reference>
<name>A0A8H5HA93_9AGAR</name>
<protein>
    <submittedName>
        <fullName evidence="1">Uncharacterized protein</fullName>
    </submittedName>
</protein>
<accession>A0A8H5HA93</accession>
<comment type="caution">
    <text evidence="1">The sequence shown here is derived from an EMBL/GenBank/DDBJ whole genome shotgun (WGS) entry which is preliminary data.</text>
</comment>
<sequence>MFQFKPWALRSTKSHSSQDCYDILLTMMPFRDLHALRPLKIESSIVFSTPTGTSMLVEDTPSFPDPRYLVALLVGPICPLLLRLAGGGNHKTLSVIFPSSAPLPDQIELGSWSHTVNDLVLSINFIPYTPGSISYHLAAISYLQFNLAPMDSHFLIKNTHWCNTDVFVWVLPVKLFVMVAANFRTVRSRYENQIDL</sequence>
<proteinExistence type="predicted"/>
<gene>
    <name evidence="1" type="ORF">D9757_009196</name>
</gene>
<dbReference type="Proteomes" id="UP000518752">
    <property type="component" value="Unassembled WGS sequence"/>
</dbReference>
<organism evidence="1 2">
    <name type="scientific">Collybiopsis confluens</name>
    <dbReference type="NCBI Taxonomy" id="2823264"/>
    <lineage>
        <taxon>Eukaryota</taxon>
        <taxon>Fungi</taxon>
        <taxon>Dikarya</taxon>
        <taxon>Basidiomycota</taxon>
        <taxon>Agaricomycotina</taxon>
        <taxon>Agaricomycetes</taxon>
        <taxon>Agaricomycetidae</taxon>
        <taxon>Agaricales</taxon>
        <taxon>Marasmiineae</taxon>
        <taxon>Omphalotaceae</taxon>
        <taxon>Collybiopsis</taxon>
    </lineage>
</organism>
<evidence type="ECO:0000313" key="2">
    <source>
        <dbReference type="Proteomes" id="UP000518752"/>
    </source>
</evidence>
<keyword evidence="2" id="KW-1185">Reference proteome</keyword>
<dbReference type="AlphaFoldDB" id="A0A8H5HA93"/>